<dbReference type="Pfam" id="PF00215">
    <property type="entry name" value="OMPdecase"/>
    <property type="match status" value="1"/>
</dbReference>
<dbReference type="SUPFAM" id="SSF51366">
    <property type="entry name" value="Ribulose-phoshate binding barrel"/>
    <property type="match status" value="1"/>
</dbReference>
<dbReference type="AlphaFoldDB" id="A0A2U1T7N5"/>
<dbReference type="PANTHER" id="PTHR43375">
    <property type="entry name" value="OROTIDINE 5'-PHOSPHATE DECARBOXYLASE"/>
    <property type="match status" value="1"/>
</dbReference>
<comment type="caution">
    <text evidence="9">The sequence shown here is derived from an EMBL/GenBank/DDBJ whole genome shotgun (WGS) entry which is preliminary data.</text>
</comment>
<proteinExistence type="inferred from homology"/>
<dbReference type="UniPathway" id="UPA00070">
    <property type="reaction ID" value="UER00120"/>
</dbReference>
<keyword evidence="10" id="KW-1185">Reference proteome</keyword>
<sequence>MPAPGFGARLRAAGARHGRLCVGIDPHAQLLEQWGLSDDIDGLRAFTDACVEAFASEVALIKPQVAFYERFGAAGFQVLEEALAELRSRDTLVVADAKRGDIGSTMAGYAEAWLGERSPLRADAVTVSPYLGIGALNPVFELAHKRGAGVFVLAATSNPEAPAVQRADTGGGVTLAQSVVDHCAAFNRGGKPGDVGVVVGATVDDPPALDELNGPVLMPGVGAQGAGSEDVARIAAGVTDLAFPNVSRSVLKAGPKVGALRAAARAQAEDFPGNFPGGSVHA</sequence>
<accession>A0A2U1T7N5</accession>
<evidence type="ECO:0000256" key="1">
    <source>
        <dbReference type="ARBA" id="ARBA00004861"/>
    </source>
</evidence>
<feature type="active site" description="Proton donor" evidence="7">
    <location>
        <position position="98"/>
    </location>
</feature>
<evidence type="ECO:0000256" key="2">
    <source>
        <dbReference type="ARBA" id="ARBA00008847"/>
    </source>
</evidence>
<dbReference type="InterPro" id="IPR013785">
    <property type="entry name" value="Aldolase_TIM"/>
</dbReference>
<evidence type="ECO:0000259" key="8">
    <source>
        <dbReference type="SMART" id="SM00934"/>
    </source>
</evidence>
<dbReference type="PROSITE" id="PS00156">
    <property type="entry name" value="OMPDECASE"/>
    <property type="match status" value="1"/>
</dbReference>
<gene>
    <name evidence="7 9" type="primary">pyrF</name>
    <name evidence="9" type="ORF">DF222_03975</name>
</gene>
<dbReference type="InterPro" id="IPR011995">
    <property type="entry name" value="OMPdecase_type-2"/>
</dbReference>
<evidence type="ECO:0000256" key="6">
    <source>
        <dbReference type="ARBA" id="ARBA00049157"/>
    </source>
</evidence>
<dbReference type="InterPro" id="IPR001754">
    <property type="entry name" value="OMPdeCOase_dom"/>
</dbReference>
<comment type="similarity">
    <text evidence="2 7">Belongs to the OMP decarboxylase family. Type 2 subfamily.</text>
</comment>
<dbReference type="GO" id="GO:0006207">
    <property type="term" value="P:'de novo' pyrimidine nucleobase biosynthetic process"/>
    <property type="evidence" value="ECO:0007669"/>
    <property type="project" value="InterPro"/>
</dbReference>
<dbReference type="CDD" id="cd04725">
    <property type="entry name" value="OMP_decarboxylase_like"/>
    <property type="match status" value="1"/>
</dbReference>
<evidence type="ECO:0000256" key="5">
    <source>
        <dbReference type="ARBA" id="ARBA00023239"/>
    </source>
</evidence>
<keyword evidence="4 7" id="KW-0665">Pyrimidine biosynthesis</keyword>
<evidence type="ECO:0000256" key="4">
    <source>
        <dbReference type="ARBA" id="ARBA00022975"/>
    </source>
</evidence>
<feature type="domain" description="Orotidine 5'-phosphate decarboxylase" evidence="8">
    <location>
        <begin position="19"/>
        <end position="263"/>
    </location>
</feature>
<dbReference type="OrthoDB" id="9808470at2"/>
<dbReference type="EC" id="4.1.1.23" evidence="7"/>
<comment type="pathway">
    <text evidence="1 7">Pyrimidine metabolism; UMP biosynthesis via de novo pathway; UMP from orotate: step 2/2.</text>
</comment>
<organism evidence="9 10">
    <name type="scientific">Corynebacterium yudongzhengii</name>
    <dbReference type="NCBI Taxonomy" id="2080740"/>
    <lineage>
        <taxon>Bacteria</taxon>
        <taxon>Bacillati</taxon>
        <taxon>Actinomycetota</taxon>
        <taxon>Actinomycetes</taxon>
        <taxon>Mycobacteriales</taxon>
        <taxon>Corynebacteriaceae</taxon>
        <taxon>Corynebacterium</taxon>
    </lineage>
</organism>
<evidence type="ECO:0000313" key="9">
    <source>
        <dbReference type="EMBL" id="PWC02009.1"/>
    </source>
</evidence>
<dbReference type="PANTHER" id="PTHR43375:SF1">
    <property type="entry name" value="OROTIDINE 5'-PHOSPHATE DECARBOXYLASE"/>
    <property type="match status" value="1"/>
</dbReference>
<dbReference type="InterPro" id="IPR018089">
    <property type="entry name" value="OMPdecase_AS"/>
</dbReference>
<dbReference type="GO" id="GO:0004590">
    <property type="term" value="F:orotidine-5'-phosphate decarboxylase activity"/>
    <property type="evidence" value="ECO:0007669"/>
    <property type="project" value="UniProtKB-UniRule"/>
</dbReference>
<dbReference type="GO" id="GO:0044205">
    <property type="term" value="P:'de novo' UMP biosynthetic process"/>
    <property type="evidence" value="ECO:0007669"/>
    <property type="project" value="UniProtKB-UniRule"/>
</dbReference>
<keyword evidence="5 7" id="KW-0456">Lyase</keyword>
<dbReference type="HAMAP" id="MF_01215">
    <property type="entry name" value="OMPdecase_type2"/>
    <property type="match status" value="1"/>
</dbReference>
<reference evidence="10" key="1">
    <citation type="submission" date="2018-04" db="EMBL/GenBank/DDBJ databases">
        <authorList>
            <person name="Liu S."/>
            <person name="Wang Z."/>
            <person name="Li J."/>
        </authorList>
    </citation>
    <scope>NUCLEOTIDE SEQUENCE [LARGE SCALE GENOMIC DNA]</scope>
    <source>
        <strain evidence="10">2189</strain>
    </source>
</reference>
<dbReference type="Gene3D" id="3.20.20.70">
    <property type="entry name" value="Aldolase class I"/>
    <property type="match status" value="1"/>
</dbReference>
<keyword evidence="3 7" id="KW-0210">Decarboxylase</keyword>
<evidence type="ECO:0000256" key="7">
    <source>
        <dbReference type="HAMAP-Rule" id="MF_01215"/>
    </source>
</evidence>
<evidence type="ECO:0000256" key="3">
    <source>
        <dbReference type="ARBA" id="ARBA00022793"/>
    </source>
</evidence>
<protein>
    <recommendedName>
        <fullName evidence="7">Orotidine 5'-phosphate decarboxylase</fullName>
        <ecNumber evidence="7">4.1.1.23</ecNumber>
    </recommendedName>
    <alternativeName>
        <fullName evidence="7">OMP decarboxylase</fullName>
        <shortName evidence="7">OMPDCase</shortName>
        <shortName evidence="7">OMPdecase</shortName>
    </alternativeName>
</protein>
<comment type="catalytic activity">
    <reaction evidence="6 7">
        <text>orotidine 5'-phosphate + H(+) = UMP + CO2</text>
        <dbReference type="Rhea" id="RHEA:11596"/>
        <dbReference type="ChEBI" id="CHEBI:15378"/>
        <dbReference type="ChEBI" id="CHEBI:16526"/>
        <dbReference type="ChEBI" id="CHEBI:57538"/>
        <dbReference type="ChEBI" id="CHEBI:57865"/>
        <dbReference type="EC" id="4.1.1.23"/>
    </reaction>
</comment>
<evidence type="ECO:0000313" key="10">
    <source>
        <dbReference type="Proteomes" id="UP000244989"/>
    </source>
</evidence>
<dbReference type="NCBIfam" id="TIGR02127">
    <property type="entry name" value="pyrF_sub2"/>
    <property type="match status" value="1"/>
</dbReference>
<dbReference type="RefSeq" id="WP_108431448.1">
    <property type="nucleotide sequence ID" value="NZ_CP026947.1"/>
</dbReference>
<dbReference type="InterPro" id="IPR011060">
    <property type="entry name" value="RibuloseP-bd_barrel"/>
</dbReference>
<dbReference type="EMBL" id="QEEZ01000006">
    <property type="protein sequence ID" value="PWC02009.1"/>
    <property type="molecule type" value="Genomic_DNA"/>
</dbReference>
<dbReference type="Proteomes" id="UP000244989">
    <property type="component" value="Unassembled WGS sequence"/>
</dbReference>
<dbReference type="KEGG" id="cyz:C3B44_05235"/>
<dbReference type="SMART" id="SM00934">
    <property type="entry name" value="OMPdecase"/>
    <property type="match status" value="1"/>
</dbReference>
<name>A0A2U1T7N5_9CORY</name>